<reference evidence="2 3" key="1">
    <citation type="submission" date="2018-06" db="EMBL/GenBank/DDBJ databases">
        <title>Fusarium incarnatum-equiseti species complex species 28.</title>
        <authorList>
            <person name="Gardiner D.M."/>
        </authorList>
    </citation>
    <scope>NUCLEOTIDE SEQUENCE [LARGE SCALE GENOMIC DNA]</scope>
    <source>
        <strain evidence="2 3">FIESC_28</strain>
    </source>
</reference>
<sequence>MEEAGVQKRKRGRPRKNEATAPARRGRGRPPKKQRSEAITVEDSGSEWGDGDEESPPRESPVHTGLVILPNRAQNVLDVREGGEEPGSGGMEAGPTGESSLRAEVNVPRSRGRPRKTSHNAPPVQRQEQEEDTEETEGAPSGVPRADHGGSPIFETTARRRRGRPRKVVEDEAGGRHRPRTRNSTRVQRQDMEAEVVEADDYEPSDSDGFRRQQQAGESWEPEGRNEAAILVELREGYSQRVEYARKRNRARPPVTRKRIDAPGSGFYKSGAQDSGFWSEDDEEQLRKTWLERPELTALGLLSNYGSHQTNVFKASFELFKIDPLSLLSLFRQCQYDNGEMGSIMHRGSRVANPIWSHSFCDKLLLIMVHPIFRLRGAFRLIPLTVCWASMLRRHSRASFDLEEVKYLDHAGCPNLGRLDDGVPRTRLVERFKSGQARRREAGLFQSNFAELFLAVHNVVGNMDQDERFDRLEVRTSDLTDVIKALDSLSPMAMAPTCEAQLQTWRAGRVGRGYPAGLDELEEAYEVAWKDMFRKARGHVNISDGIPSTETQDSPFQDPVQDAAATEDAEPPINSQD</sequence>
<feature type="region of interest" description="Disordered" evidence="1">
    <location>
        <begin position="1"/>
        <end position="224"/>
    </location>
</feature>
<accession>A0A366S234</accession>
<dbReference type="GeneID" id="41993510"/>
<keyword evidence="3" id="KW-1185">Reference proteome</keyword>
<name>A0A366S234_9HYPO</name>
<dbReference type="GO" id="GO:0003677">
    <property type="term" value="F:DNA binding"/>
    <property type="evidence" value="ECO:0007669"/>
    <property type="project" value="InterPro"/>
</dbReference>
<feature type="compositionally biased region" description="Acidic residues" evidence="1">
    <location>
        <begin position="193"/>
        <end position="206"/>
    </location>
</feature>
<dbReference type="Proteomes" id="UP000253153">
    <property type="component" value="Unassembled WGS sequence"/>
</dbReference>
<comment type="caution">
    <text evidence="2">The sequence shown here is derived from an EMBL/GenBank/DDBJ whole genome shotgun (WGS) entry which is preliminary data.</text>
</comment>
<dbReference type="OrthoDB" id="5105828at2759"/>
<feature type="region of interest" description="Disordered" evidence="1">
    <location>
        <begin position="543"/>
        <end position="577"/>
    </location>
</feature>
<feature type="region of interest" description="Disordered" evidence="1">
    <location>
        <begin position="246"/>
        <end position="266"/>
    </location>
</feature>
<evidence type="ECO:0000256" key="1">
    <source>
        <dbReference type="SAM" id="MobiDB-lite"/>
    </source>
</evidence>
<protein>
    <submittedName>
        <fullName evidence="2">Uncharacterized protein</fullName>
    </submittedName>
</protein>
<dbReference type="AlphaFoldDB" id="A0A366S234"/>
<gene>
    <name evidence="2" type="ORF">FIESC28_04067</name>
</gene>
<feature type="compositionally biased region" description="Basic residues" evidence="1">
    <location>
        <begin position="24"/>
        <end position="33"/>
    </location>
</feature>
<dbReference type="SMART" id="SM00384">
    <property type="entry name" value="AT_hook"/>
    <property type="match status" value="4"/>
</dbReference>
<proteinExistence type="predicted"/>
<evidence type="ECO:0000313" key="2">
    <source>
        <dbReference type="EMBL" id="RBR23072.1"/>
    </source>
</evidence>
<dbReference type="RefSeq" id="XP_031017663.1">
    <property type="nucleotide sequence ID" value="XM_031158214.1"/>
</dbReference>
<evidence type="ECO:0000313" key="3">
    <source>
        <dbReference type="Proteomes" id="UP000253153"/>
    </source>
</evidence>
<dbReference type="EMBL" id="QKXC01000081">
    <property type="protein sequence ID" value="RBR23072.1"/>
    <property type="molecule type" value="Genomic_DNA"/>
</dbReference>
<dbReference type="PRINTS" id="PR00929">
    <property type="entry name" value="ATHOOK"/>
</dbReference>
<organism evidence="2 3">
    <name type="scientific">Fusarium coffeatum</name>
    <dbReference type="NCBI Taxonomy" id="231269"/>
    <lineage>
        <taxon>Eukaryota</taxon>
        <taxon>Fungi</taxon>
        <taxon>Dikarya</taxon>
        <taxon>Ascomycota</taxon>
        <taxon>Pezizomycotina</taxon>
        <taxon>Sordariomycetes</taxon>
        <taxon>Hypocreomycetidae</taxon>
        <taxon>Hypocreales</taxon>
        <taxon>Nectriaceae</taxon>
        <taxon>Fusarium</taxon>
        <taxon>Fusarium incarnatum-equiseti species complex</taxon>
    </lineage>
</organism>
<dbReference type="InterPro" id="IPR017956">
    <property type="entry name" value="AT_hook_DNA-bd_motif"/>
</dbReference>
<feature type="compositionally biased region" description="Polar residues" evidence="1">
    <location>
        <begin position="546"/>
        <end position="555"/>
    </location>
</feature>
<feature type="compositionally biased region" description="Basic residues" evidence="1">
    <location>
        <begin position="247"/>
        <end position="257"/>
    </location>
</feature>